<sequence length="127" mass="13928">MHGSVAGVSFISFRFVSSCSSNFSCTYTYLERCRRLNGGLALPASSTLLDLAPSMACHLVGTTLGIQRGNILKIIQSMPTHGSFRFLLALYNCTHRDKRQIKKRKKTQTGTRTRGTRTRGKKGGSVG</sequence>
<gene>
    <name evidence="2" type="ORF">BDV39DRAFT_96521</name>
</gene>
<feature type="compositionally biased region" description="Basic residues" evidence="1">
    <location>
        <begin position="114"/>
        <end position="127"/>
    </location>
</feature>
<accession>A0A5N6WZT8</accession>
<reference evidence="3" key="1">
    <citation type="submission" date="2019-04" db="EMBL/GenBank/DDBJ databases">
        <title>Friends and foes A comparative genomics studyof 23 Aspergillus species from section Flavi.</title>
        <authorList>
            <consortium name="DOE Joint Genome Institute"/>
            <person name="Kjaerbolling I."/>
            <person name="Vesth T."/>
            <person name="Frisvad J.C."/>
            <person name="Nybo J.L."/>
            <person name="Theobald S."/>
            <person name="Kildgaard S."/>
            <person name="Isbrandt T."/>
            <person name="Kuo A."/>
            <person name="Sato A."/>
            <person name="Lyhne E.K."/>
            <person name="Kogle M.E."/>
            <person name="Wiebenga A."/>
            <person name="Kun R.S."/>
            <person name="Lubbers R.J."/>
            <person name="Makela M.R."/>
            <person name="Barry K."/>
            <person name="Chovatia M."/>
            <person name="Clum A."/>
            <person name="Daum C."/>
            <person name="Haridas S."/>
            <person name="He G."/>
            <person name="LaButti K."/>
            <person name="Lipzen A."/>
            <person name="Mondo S."/>
            <person name="Riley R."/>
            <person name="Salamov A."/>
            <person name="Simmons B.A."/>
            <person name="Magnuson J.K."/>
            <person name="Henrissat B."/>
            <person name="Mortensen U.H."/>
            <person name="Larsen T.O."/>
            <person name="Devries R.P."/>
            <person name="Grigoriev I.V."/>
            <person name="Machida M."/>
            <person name="Baker S.E."/>
            <person name="Andersen M.R."/>
        </authorList>
    </citation>
    <scope>NUCLEOTIDE SEQUENCE [LARGE SCALE GENOMIC DNA]</scope>
    <source>
        <strain evidence="3">CBS 130017</strain>
    </source>
</reference>
<evidence type="ECO:0000313" key="3">
    <source>
        <dbReference type="Proteomes" id="UP000325945"/>
    </source>
</evidence>
<dbReference type="Proteomes" id="UP000325945">
    <property type="component" value="Unassembled WGS sequence"/>
</dbReference>
<keyword evidence="3" id="KW-1185">Reference proteome</keyword>
<proteinExistence type="predicted"/>
<feature type="compositionally biased region" description="Basic residues" evidence="1">
    <location>
        <begin position="98"/>
        <end position="107"/>
    </location>
</feature>
<organism evidence="2 3">
    <name type="scientific">Aspergillus sergii</name>
    <dbReference type="NCBI Taxonomy" id="1034303"/>
    <lineage>
        <taxon>Eukaryota</taxon>
        <taxon>Fungi</taxon>
        <taxon>Dikarya</taxon>
        <taxon>Ascomycota</taxon>
        <taxon>Pezizomycotina</taxon>
        <taxon>Eurotiomycetes</taxon>
        <taxon>Eurotiomycetidae</taxon>
        <taxon>Eurotiales</taxon>
        <taxon>Aspergillaceae</taxon>
        <taxon>Aspergillus</taxon>
        <taxon>Aspergillus subgen. Circumdati</taxon>
    </lineage>
</organism>
<evidence type="ECO:0000313" key="2">
    <source>
        <dbReference type="EMBL" id="KAE8326152.1"/>
    </source>
</evidence>
<evidence type="ECO:0000256" key="1">
    <source>
        <dbReference type="SAM" id="MobiDB-lite"/>
    </source>
</evidence>
<dbReference type="AlphaFoldDB" id="A0A5N6WZT8"/>
<dbReference type="EMBL" id="ML741802">
    <property type="protein sequence ID" value="KAE8326152.1"/>
    <property type="molecule type" value="Genomic_DNA"/>
</dbReference>
<name>A0A5N6WZT8_9EURO</name>
<protein>
    <submittedName>
        <fullName evidence="2">Uncharacterized protein</fullName>
    </submittedName>
</protein>
<feature type="region of interest" description="Disordered" evidence="1">
    <location>
        <begin position="98"/>
        <end position="127"/>
    </location>
</feature>